<feature type="region of interest" description="Disordered" evidence="5">
    <location>
        <begin position="69"/>
        <end position="137"/>
    </location>
</feature>
<keyword evidence="7" id="KW-1185">Reference proteome</keyword>
<dbReference type="Gene3D" id="1.10.10.10">
    <property type="entry name" value="Winged helix-like DNA-binding domain superfamily/Winged helix DNA-binding domain"/>
    <property type="match status" value="1"/>
</dbReference>
<keyword evidence="4" id="KW-0175">Coiled coil</keyword>
<name>A0A918E0P5_9ACTN</name>
<keyword evidence="2" id="KW-0238">DNA-binding</keyword>
<protein>
    <recommendedName>
        <fullName evidence="8">Regulatory protein</fullName>
    </recommendedName>
</protein>
<keyword evidence="1" id="KW-0805">Transcription regulation</keyword>
<evidence type="ECO:0000256" key="5">
    <source>
        <dbReference type="SAM" id="MobiDB-lite"/>
    </source>
</evidence>
<evidence type="ECO:0000256" key="3">
    <source>
        <dbReference type="ARBA" id="ARBA00023163"/>
    </source>
</evidence>
<evidence type="ECO:0000256" key="2">
    <source>
        <dbReference type="ARBA" id="ARBA00023125"/>
    </source>
</evidence>
<feature type="coiled-coil region" evidence="4">
    <location>
        <begin position="27"/>
        <end position="61"/>
    </location>
</feature>
<dbReference type="AlphaFoldDB" id="A0A918E0P5"/>
<dbReference type="Proteomes" id="UP000641932">
    <property type="component" value="Unassembled WGS sequence"/>
</dbReference>
<evidence type="ECO:0000313" key="6">
    <source>
        <dbReference type="EMBL" id="GGO97845.1"/>
    </source>
</evidence>
<sequence>MVVFVSDVLSKSQSLQAEYEARVAADLRQNEEGHERVTAQIASLQEELEVLRRDREMLVSMRNAVGTLAPEATGEAATDQVESVEEEPKAKAQVPKPRRQGAKKAAPSRGRKSARGAKKDAKSSGADTADAKEAPQSSKLIELVEGCLVRQSGPMSAAEIAAAVATPERPVTVISVRTALEGLVRKAAAHRSKQGRSVYYEPVSGAAGASSPTGQTDGDAEAAS</sequence>
<evidence type="ECO:0008006" key="8">
    <source>
        <dbReference type="Google" id="ProtNLM"/>
    </source>
</evidence>
<dbReference type="Pfam" id="PF03965">
    <property type="entry name" value="Penicillinase_R"/>
    <property type="match status" value="1"/>
</dbReference>
<accession>A0A918E0P5</accession>
<dbReference type="GO" id="GO:0003677">
    <property type="term" value="F:DNA binding"/>
    <property type="evidence" value="ECO:0007669"/>
    <property type="project" value="UniProtKB-KW"/>
</dbReference>
<evidence type="ECO:0000256" key="1">
    <source>
        <dbReference type="ARBA" id="ARBA00023015"/>
    </source>
</evidence>
<feature type="region of interest" description="Disordered" evidence="5">
    <location>
        <begin position="191"/>
        <end position="224"/>
    </location>
</feature>
<evidence type="ECO:0000313" key="7">
    <source>
        <dbReference type="Proteomes" id="UP000641932"/>
    </source>
</evidence>
<evidence type="ECO:0000256" key="4">
    <source>
        <dbReference type="SAM" id="Coils"/>
    </source>
</evidence>
<comment type="caution">
    <text evidence="6">The sequence shown here is derived from an EMBL/GenBank/DDBJ whole genome shotgun (WGS) entry which is preliminary data.</text>
</comment>
<reference evidence="6" key="1">
    <citation type="journal article" date="2014" name="Int. J. Syst. Evol. Microbiol.">
        <title>Complete genome sequence of Corynebacterium casei LMG S-19264T (=DSM 44701T), isolated from a smear-ripened cheese.</title>
        <authorList>
            <consortium name="US DOE Joint Genome Institute (JGI-PGF)"/>
            <person name="Walter F."/>
            <person name="Albersmeier A."/>
            <person name="Kalinowski J."/>
            <person name="Ruckert C."/>
        </authorList>
    </citation>
    <scope>NUCLEOTIDE SEQUENCE</scope>
    <source>
        <strain evidence="6">CGMCC 4.7201</strain>
    </source>
</reference>
<gene>
    <name evidence="6" type="ORF">GCM10012280_60590</name>
</gene>
<dbReference type="GO" id="GO:0045892">
    <property type="term" value="P:negative regulation of DNA-templated transcription"/>
    <property type="evidence" value="ECO:0007669"/>
    <property type="project" value="InterPro"/>
</dbReference>
<dbReference type="InterPro" id="IPR036388">
    <property type="entry name" value="WH-like_DNA-bd_sf"/>
</dbReference>
<dbReference type="InterPro" id="IPR005650">
    <property type="entry name" value="BlaI_family"/>
</dbReference>
<reference evidence="6" key="2">
    <citation type="submission" date="2020-09" db="EMBL/GenBank/DDBJ databases">
        <authorList>
            <person name="Sun Q."/>
            <person name="Zhou Y."/>
        </authorList>
    </citation>
    <scope>NUCLEOTIDE SEQUENCE</scope>
    <source>
        <strain evidence="6">CGMCC 4.7201</strain>
    </source>
</reference>
<organism evidence="6 7">
    <name type="scientific">Wenjunlia tyrosinilytica</name>
    <dbReference type="NCBI Taxonomy" id="1544741"/>
    <lineage>
        <taxon>Bacteria</taxon>
        <taxon>Bacillati</taxon>
        <taxon>Actinomycetota</taxon>
        <taxon>Actinomycetes</taxon>
        <taxon>Kitasatosporales</taxon>
        <taxon>Streptomycetaceae</taxon>
        <taxon>Wenjunlia</taxon>
    </lineage>
</organism>
<keyword evidence="3" id="KW-0804">Transcription</keyword>
<proteinExistence type="predicted"/>
<dbReference type="EMBL" id="BMMS01000035">
    <property type="protein sequence ID" value="GGO97845.1"/>
    <property type="molecule type" value="Genomic_DNA"/>
</dbReference>